<proteinExistence type="predicted"/>
<dbReference type="PANTHER" id="PTHR37299:SF1">
    <property type="entry name" value="STAGE 0 SPORULATION PROTEIN A HOMOLOG"/>
    <property type="match status" value="1"/>
</dbReference>
<feature type="transmembrane region" description="Helical" evidence="1">
    <location>
        <begin position="92"/>
        <end position="109"/>
    </location>
</feature>
<dbReference type="Pfam" id="PF04397">
    <property type="entry name" value="LytTR"/>
    <property type="match status" value="1"/>
</dbReference>
<dbReference type="InterPro" id="IPR007492">
    <property type="entry name" value="LytTR_DNA-bd_dom"/>
</dbReference>
<sequence length="284" mass="33005">MFTTIKAYINTPYPFYYYFKEAFLIGIIIFALGTSFSVLFEPFDVNFSELKFNYFIVSIIHSLVSFVVFLCSATILSSIIVDNTKWKIKHEMLFLGIVLLLIGIVQFLIRDFIYNKTDNWSFRYLYEEIRNTFFIGMLFVFIITSLNVERLKELYSKRSIRINNIIADKTASSSSVFIVTKVKSDDFNLELSNLLFVKSDKNYVQFYLKDGSVLLKRMSLSSVLQQLSDVNFMIQTHRSYIVNLTEIISVKGNAQGYQLTLQHSDYLVPVSRSMIELFEKAIQG</sequence>
<accession>A0A4R2NYW5</accession>
<dbReference type="SMART" id="SM00850">
    <property type="entry name" value="LytTR"/>
    <property type="match status" value="1"/>
</dbReference>
<keyword evidence="1" id="KW-0472">Membrane</keyword>
<dbReference type="AlphaFoldDB" id="A0A4R2NYW5"/>
<evidence type="ECO:0000313" key="4">
    <source>
        <dbReference type="Proteomes" id="UP000294564"/>
    </source>
</evidence>
<dbReference type="EMBL" id="SLXM01000002">
    <property type="protein sequence ID" value="TCP26711.1"/>
    <property type="molecule type" value="Genomic_DNA"/>
</dbReference>
<evidence type="ECO:0000259" key="2">
    <source>
        <dbReference type="PROSITE" id="PS50930"/>
    </source>
</evidence>
<organism evidence="3 4">
    <name type="scientific">Tenacibaculum skagerrakense</name>
    <dbReference type="NCBI Taxonomy" id="186571"/>
    <lineage>
        <taxon>Bacteria</taxon>
        <taxon>Pseudomonadati</taxon>
        <taxon>Bacteroidota</taxon>
        <taxon>Flavobacteriia</taxon>
        <taxon>Flavobacteriales</taxon>
        <taxon>Flavobacteriaceae</taxon>
        <taxon>Tenacibaculum</taxon>
    </lineage>
</organism>
<reference evidence="3 4" key="1">
    <citation type="submission" date="2019-03" db="EMBL/GenBank/DDBJ databases">
        <title>Genomic Encyclopedia of Type Strains, Phase IV (KMG-IV): sequencing the most valuable type-strain genomes for metagenomic binning, comparative biology and taxonomic classification.</title>
        <authorList>
            <person name="Goeker M."/>
        </authorList>
    </citation>
    <scope>NUCLEOTIDE SEQUENCE [LARGE SCALE GENOMIC DNA]</scope>
    <source>
        <strain evidence="3 4">DSM 14836</strain>
    </source>
</reference>
<feature type="transmembrane region" description="Helical" evidence="1">
    <location>
        <begin position="21"/>
        <end position="40"/>
    </location>
</feature>
<dbReference type="OrthoDB" id="1118393at2"/>
<evidence type="ECO:0000313" key="3">
    <source>
        <dbReference type="EMBL" id="TCP26711.1"/>
    </source>
</evidence>
<keyword evidence="1" id="KW-0812">Transmembrane</keyword>
<dbReference type="InterPro" id="IPR046947">
    <property type="entry name" value="LytR-like"/>
</dbReference>
<gene>
    <name evidence="3" type="ORF">EV195_10249</name>
</gene>
<dbReference type="GO" id="GO:0003677">
    <property type="term" value="F:DNA binding"/>
    <property type="evidence" value="ECO:0007669"/>
    <property type="project" value="InterPro"/>
</dbReference>
<name>A0A4R2NYW5_9FLAO</name>
<dbReference type="Gene3D" id="2.40.50.1020">
    <property type="entry name" value="LytTr DNA-binding domain"/>
    <property type="match status" value="1"/>
</dbReference>
<comment type="caution">
    <text evidence="3">The sequence shown here is derived from an EMBL/GenBank/DDBJ whole genome shotgun (WGS) entry which is preliminary data.</text>
</comment>
<keyword evidence="1" id="KW-1133">Transmembrane helix</keyword>
<evidence type="ECO:0000256" key="1">
    <source>
        <dbReference type="SAM" id="Phobius"/>
    </source>
</evidence>
<keyword evidence="4" id="KW-1185">Reference proteome</keyword>
<dbReference type="Proteomes" id="UP000294564">
    <property type="component" value="Unassembled WGS sequence"/>
</dbReference>
<feature type="transmembrane region" description="Helical" evidence="1">
    <location>
        <begin position="129"/>
        <end position="148"/>
    </location>
</feature>
<dbReference type="RefSeq" id="WP_132793416.1">
    <property type="nucleotide sequence ID" value="NZ_SLXM01000002.1"/>
</dbReference>
<dbReference type="PANTHER" id="PTHR37299">
    <property type="entry name" value="TRANSCRIPTIONAL REGULATOR-RELATED"/>
    <property type="match status" value="1"/>
</dbReference>
<feature type="domain" description="HTH LytTR-type" evidence="2">
    <location>
        <begin position="177"/>
        <end position="284"/>
    </location>
</feature>
<dbReference type="GO" id="GO:0000156">
    <property type="term" value="F:phosphorelay response regulator activity"/>
    <property type="evidence" value="ECO:0007669"/>
    <property type="project" value="InterPro"/>
</dbReference>
<protein>
    <submittedName>
        <fullName evidence="3">LytTR family transcriptional regulator</fullName>
    </submittedName>
</protein>
<feature type="transmembrane region" description="Helical" evidence="1">
    <location>
        <begin position="52"/>
        <end position="80"/>
    </location>
</feature>
<dbReference type="PROSITE" id="PS50930">
    <property type="entry name" value="HTH_LYTTR"/>
    <property type="match status" value="1"/>
</dbReference>